<dbReference type="Proteomes" id="UP001219525">
    <property type="component" value="Unassembled WGS sequence"/>
</dbReference>
<reference evidence="2" key="1">
    <citation type="submission" date="2023-03" db="EMBL/GenBank/DDBJ databases">
        <title>Massive genome expansion in bonnet fungi (Mycena s.s.) driven by repeated elements and novel gene families across ecological guilds.</title>
        <authorList>
            <consortium name="Lawrence Berkeley National Laboratory"/>
            <person name="Harder C.B."/>
            <person name="Miyauchi S."/>
            <person name="Viragh M."/>
            <person name="Kuo A."/>
            <person name="Thoen E."/>
            <person name="Andreopoulos B."/>
            <person name="Lu D."/>
            <person name="Skrede I."/>
            <person name="Drula E."/>
            <person name="Henrissat B."/>
            <person name="Morin E."/>
            <person name="Kohler A."/>
            <person name="Barry K."/>
            <person name="LaButti K."/>
            <person name="Morin E."/>
            <person name="Salamov A."/>
            <person name="Lipzen A."/>
            <person name="Mereny Z."/>
            <person name="Hegedus B."/>
            <person name="Baldrian P."/>
            <person name="Stursova M."/>
            <person name="Weitz H."/>
            <person name="Taylor A."/>
            <person name="Grigoriev I.V."/>
            <person name="Nagy L.G."/>
            <person name="Martin F."/>
            <person name="Kauserud H."/>
        </authorList>
    </citation>
    <scope>NUCLEOTIDE SEQUENCE</scope>
    <source>
        <strain evidence="2">9144</strain>
    </source>
</reference>
<proteinExistence type="predicted"/>
<evidence type="ECO:0000256" key="1">
    <source>
        <dbReference type="SAM" id="MobiDB-lite"/>
    </source>
</evidence>
<dbReference type="GO" id="GO:0003677">
    <property type="term" value="F:DNA binding"/>
    <property type="evidence" value="ECO:0007669"/>
    <property type="project" value="TreeGrafter"/>
</dbReference>
<name>A0AAD6YUU2_9AGAR</name>
<protein>
    <submittedName>
        <fullName evidence="2">Gti1/Pac2 family-domain-containing protein</fullName>
    </submittedName>
</protein>
<dbReference type="Pfam" id="PF09729">
    <property type="entry name" value="Gti1_Pac2"/>
    <property type="match status" value="1"/>
</dbReference>
<feature type="compositionally biased region" description="Basic and acidic residues" evidence="1">
    <location>
        <begin position="120"/>
        <end position="131"/>
    </location>
</feature>
<dbReference type="PANTHER" id="PTHR28027">
    <property type="entry name" value="TRANSCRIPTIONAL REGULATOR MIT1"/>
    <property type="match status" value="1"/>
</dbReference>
<evidence type="ECO:0000313" key="3">
    <source>
        <dbReference type="Proteomes" id="UP001219525"/>
    </source>
</evidence>
<evidence type="ECO:0000313" key="2">
    <source>
        <dbReference type="EMBL" id="KAJ7230057.1"/>
    </source>
</evidence>
<comment type="caution">
    <text evidence="2">The sequence shown here is derived from an EMBL/GenBank/DDBJ whole genome shotgun (WGS) entry which is preliminary data.</text>
</comment>
<keyword evidence="3" id="KW-1185">Reference proteome</keyword>
<sequence>MQHAHRTSTTHPALRIRNITDAYLVVQAVRLNILPLVKRRLTSDERAQLKSGNVFVWVESELEGLVRWTEGRQWSKSKMRGDCLIYEEKIETTENEIRAKAARRAMRAYNLPESVPPPPNRKDRPTKADGLTKHTYTVTANLPEGSSSGTRKWHLVAYFSNAESHLLPVVEDYECLKNIQIPVGLFGSYGDRSSAGCLHMWGGASSSCPVILPADRPTSSTHQAVPRTTNGELPVRDLSSCPCPQNLCLSALVLPPISPVLVPTSLPPLSSLDIYRQKSRPAKILQPSLGQAPSFR</sequence>
<dbReference type="EMBL" id="JARJCW010000001">
    <property type="protein sequence ID" value="KAJ7230057.1"/>
    <property type="molecule type" value="Genomic_DNA"/>
</dbReference>
<gene>
    <name evidence="2" type="ORF">GGX14DRAFT_409916</name>
</gene>
<dbReference type="InterPro" id="IPR018608">
    <property type="entry name" value="Gti1/Pac2"/>
</dbReference>
<accession>A0AAD6YUU2</accession>
<organism evidence="2 3">
    <name type="scientific">Mycena pura</name>
    <dbReference type="NCBI Taxonomy" id="153505"/>
    <lineage>
        <taxon>Eukaryota</taxon>
        <taxon>Fungi</taxon>
        <taxon>Dikarya</taxon>
        <taxon>Basidiomycota</taxon>
        <taxon>Agaricomycotina</taxon>
        <taxon>Agaricomycetes</taxon>
        <taxon>Agaricomycetidae</taxon>
        <taxon>Agaricales</taxon>
        <taxon>Marasmiineae</taxon>
        <taxon>Mycenaceae</taxon>
        <taxon>Mycena</taxon>
    </lineage>
</organism>
<dbReference type="PANTHER" id="PTHR28027:SF1">
    <property type="entry name" value="CAMP INDEPENDENT REGULATORY PROTEIN (AFU_ORTHOLOGUE AFUA_3G09640)"/>
    <property type="match status" value="1"/>
</dbReference>
<dbReference type="AlphaFoldDB" id="A0AAD6YUU2"/>
<feature type="region of interest" description="Disordered" evidence="1">
    <location>
        <begin position="111"/>
        <end position="131"/>
    </location>
</feature>